<keyword evidence="1 6" id="KW-0378">Hydrolase</keyword>
<feature type="domain" description="Glycoside hydrolase family 3 N-terminal" evidence="3">
    <location>
        <begin position="69"/>
        <end position="407"/>
    </location>
</feature>
<evidence type="ECO:0000259" key="5">
    <source>
        <dbReference type="Pfam" id="PF18559"/>
    </source>
</evidence>
<dbReference type="SUPFAM" id="SSF49785">
    <property type="entry name" value="Galactose-binding domain-like"/>
    <property type="match status" value="2"/>
</dbReference>
<keyword evidence="7" id="KW-1185">Reference proteome</keyword>
<dbReference type="InterPro" id="IPR008979">
    <property type="entry name" value="Galactose-bd-like_sf"/>
</dbReference>
<dbReference type="InterPro" id="IPR041443">
    <property type="entry name" value="Exop_C"/>
</dbReference>
<dbReference type="Pfam" id="PF00933">
    <property type="entry name" value="Glyco_hydro_3"/>
    <property type="match status" value="1"/>
</dbReference>
<dbReference type="InterPro" id="IPR002772">
    <property type="entry name" value="Glyco_hydro_3_C"/>
</dbReference>
<dbReference type="PRINTS" id="PR00133">
    <property type="entry name" value="GLHYDRLASE3"/>
</dbReference>
<name>A0ABW9YK16_9GAMM</name>
<dbReference type="InterPro" id="IPR001764">
    <property type="entry name" value="Glyco_hydro_3_N"/>
</dbReference>
<accession>A0ABW9YK16</accession>
<dbReference type="Gene3D" id="3.40.50.1700">
    <property type="entry name" value="Glycoside hydrolase family 3 C-terminal domain"/>
    <property type="match status" value="1"/>
</dbReference>
<comment type="caution">
    <text evidence="6">The sequence shown here is derived from an EMBL/GenBank/DDBJ whole genome shotgun (WGS) entry which is preliminary data.</text>
</comment>
<evidence type="ECO:0000259" key="4">
    <source>
        <dbReference type="Pfam" id="PF01915"/>
    </source>
</evidence>
<dbReference type="Pfam" id="PF18559">
    <property type="entry name" value="Exop_C"/>
    <property type="match status" value="1"/>
</dbReference>
<dbReference type="EMBL" id="RSEJ01000017">
    <property type="protein sequence ID" value="NBI54050.1"/>
    <property type="molecule type" value="Genomic_DNA"/>
</dbReference>
<feature type="chain" id="PRO_5046089146" evidence="2">
    <location>
        <begin position="27"/>
        <end position="1081"/>
    </location>
</feature>
<evidence type="ECO:0000256" key="2">
    <source>
        <dbReference type="SAM" id="SignalP"/>
    </source>
</evidence>
<dbReference type="InterPro" id="IPR017853">
    <property type="entry name" value="GH"/>
</dbReference>
<dbReference type="Gene3D" id="2.60.120.430">
    <property type="entry name" value="Galactose-binding lectin"/>
    <property type="match status" value="2"/>
</dbReference>
<evidence type="ECO:0000313" key="6">
    <source>
        <dbReference type="EMBL" id="NBI54050.1"/>
    </source>
</evidence>
<proteinExistence type="predicted"/>
<gene>
    <name evidence="6" type="ORF">EIZ48_15990</name>
</gene>
<dbReference type="InterPro" id="IPR036881">
    <property type="entry name" value="Glyco_hydro_3_C_sf"/>
</dbReference>
<dbReference type="Pfam" id="PF01915">
    <property type="entry name" value="Glyco_hydro_3_C"/>
    <property type="match status" value="1"/>
</dbReference>
<evidence type="ECO:0000313" key="7">
    <source>
        <dbReference type="Proteomes" id="UP000738517"/>
    </source>
</evidence>
<reference evidence="6 7" key="1">
    <citation type="journal article" date="2017" name="Int. J. Syst. Evol. Microbiol.">
        <title>Photobacterium alginatilyticum sp. nov., a marine bacterium isolated from bottom seawater.</title>
        <authorList>
            <person name="Wang X."/>
            <person name="Wang Y."/>
            <person name="Yang X."/>
            <person name="Sun H."/>
            <person name="Li B."/>
            <person name="Zhang X.H."/>
        </authorList>
    </citation>
    <scope>NUCLEOTIDE SEQUENCE [LARGE SCALE GENOMIC DNA]</scope>
    <source>
        <strain evidence="6 7">P03D4</strain>
    </source>
</reference>
<dbReference type="GO" id="GO:0016787">
    <property type="term" value="F:hydrolase activity"/>
    <property type="evidence" value="ECO:0007669"/>
    <property type="project" value="UniProtKB-KW"/>
</dbReference>
<dbReference type="InterPro" id="IPR036962">
    <property type="entry name" value="Glyco_hydro_3_N_sf"/>
</dbReference>
<dbReference type="PANTHER" id="PTHR30620">
    <property type="entry name" value="PERIPLASMIC BETA-GLUCOSIDASE-RELATED"/>
    <property type="match status" value="1"/>
</dbReference>
<dbReference type="InterPro" id="IPR051915">
    <property type="entry name" value="Cellulose_Degrad_GH3"/>
</dbReference>
<dbReference type="SUPFAM" id="SSF52279">
    <property type="entry name" value="Beta-D-glucan exohydrolase, C-terminal domain"/>
    <property type="match status" value="1"/>
</dbReference>
<feature type="domain" description="Glycoside hydrolase family 3 C-terminal" evidence="4">
    <location>
        <begin position="448"/>
        <end position="677"/>
    </location>
</feature>
<organism evidence="6 7">
    <name type="scientific">Photobacterium alginatilyticum</name>
    <dbReference type="NCBI Taxonomy" id="1775171"/>
    <lineage>
        <taxon>Bacteria</taxon>
        <taxon>Pseudomonadati</taxon>
        <taxon>Pseudomonadota</taxon>
        <taxon>Gammaproteobacteria</taxon>
        <taxon>Vibrionales</taxon>
        <taxon>Vibrionaceae</taxon>
        <taxon>Photobacterium</taxon>
    </lineage>
</organism>
<evidence type="ECO:0000259" key="3">
    <source>
        <dbReference type="Pfam" id="PF00933"/>
    </source>
</evidence>
<evidence type="ECO:0000256" key="1">
    <source>
        <dbReference type="ARBA" id="ARBA00022801"/>
    </source>
</evidence>
<dbReference type="RefSeq" id="WP_160653409.1">
    <property type="nucleotide sequence ID" value="NZ_RSEJ01000017.1"/>
</dbReference>
<sequence>MNNNKKILPCLIALAVLSGCNSSDDADVNGNALIQSKVPYFSEWPVINSAVEKKAAIESKIIEILSQMTLEEKVGQMIQPNLLEVTPEEAKQYKLGSLLNGGGAWPNENKYSTAEDWAKESDKYWLALEDAYSGRGFRIPFMWATDAVHGHNNVFKATVFPHNIGLGAANNPDLIYEIGKVTAEEIAATGLDWTFAPTVAAPRDYRWGRVYEGYSEDPEIIYQYASRMVEGIQGGSEGLAGERNVISNVKHWVGDGGTLDGADRGENHYSEDYLRNIHATGYFAGLDAGAQVVMSSFNSWHNDANYDLTGSGEYNKKIHGSKYLITDVLKNTMGFDGIVVTDWNGQGEINGCTASNCPAAVNAGNDVFMVTANSDWKAFYNNVIAQVNDGTIPMVRIDDAVSRILRVKLRANLWEKPMPSERELAGQQELLGSAAHRALAREAVSQSLVLLKNEGNILPLSNGQKILIAGSAVNDIQKQTGGWSLTWQGNENTIENDFPGATTMQMALGDVVGAENIITDIGEVTENTVAVVVIGEDPYAEMFGDIKSNQTLEFASLKNSYQVDLDKIKELKAAGLKVVTVFYSGRPLYVNEEINNSDAFVAAWLPGTEAGGITDVLFSKDGKDFTGRLSYSWPMKKCSTTINRVAPNITDYVIPATEQDIVGEHKPLFPYGAGLSYSSSESSEFDLNNLPLDARDYGCGQGAPDNGVATSNLEIYGAQSAGEFAAKIGGPASSWAGIEVSNGSVTTTGSITTTPINYKHQQDAINITFDGSDVAQVYLQTQDEKAVDKNAYANADATLQFDIRMIQPAAADVTLAMHCEWPCLGDIKINDVLPAVSTEWTTMKFALSCFAEEGMEFSMLNTPFLLTTDGTMQFDLGEIRFVPRSLDAADEEVNCAALAEPPLTPLDDADADVWGVWQPTVTTWQTRTDTWAGINSHVTVTSPADGDTEHTVEAVYDATSPEIYKGIVILEGDAQNLVNYSDSGALEFDLFIHSYGAPANVGETPSPGLVIKMESGDTSGEDYSLPHYVTGQWHHVSVPVSDLNTGTLDIEKVNKPLAILPDWGASQAGVHFSIKNVRLVK</sequence>
<dbReference type="PROSITE" id="PS51257">
    <property type="entry name" value="PROKAR_LIPOPROTEIN"/>
    <property type="match status" value="1"/>
</dbReference>
<dbReference type="SUPFAM" id="SSF51445">
    <property type="entry name" value="(Trans)glycosidases"/>
    <property type="match status" value="1"/>
</dbReference>
<dbReference type="Gene3D" id="3.20.20.300">
    <property type="entry name" value="Glycoside hydrolase, family 3, N-terminal domain"/>
    <property type="match status" value="1"/>
</dbReference>
<dbReference type="Proteomes" id="UP000738517">
    <property type="component" value="Unassembled WGS sequence"/>
</dbReference>
<feature type="domain" description="ExoP galactose-binding-like" evidence="5">
    <location>
        <begin position="742"/>
        <end position="881"/>
    </location>
</feature>
<protein>
    <submittedName>
        <fullName evidence="6">Glycoside hydrolase family 3 protein</fullName>
    </submittedName>
</protein>
<feature type="signal peptide" evidence="2">
    <location>
        <begin position="1"/>
        <end position="26"/>
    </location>
</feature>
<keyword evidence="2" id="KW-0732">Signal</keyword>
<dbReference type="PANTHER" id="PTHR30620:SF77">
    <property type="entry name" value="LYSOSOMAL BETA GLUCOSIDASE-LIKE"/>
    <property type="match status" value="1"/>
</dbReference>